<dbReference type="PROSITE" id="PS50249">
    <property type="entry name" value="MPN"/>
    <property type="match status" value="1"/>
</dbReference>
<dbReference type="InterPro" id="IPR050242">
    <property type="entry name" value="JAMM_MPN+_peptidase_M67A"/>
</dbReference>
<evidence type="ECO:0000256" key="1">
    <source>
        <dbReference type="ARBA" id="ARBA00022490"/>
    </source>
</evidence>
<name>A0A3N4M3F1_9PEZI</name>
<dbReference type="AlphaFoldDB" id="A0A3N4M3F1"/>
<dbReference type="GO" id="GO:0001732">
    <property type="term" value="P:formation of cytoplasmic translation initiation complex"/>
    <property type="evidence" value="ECO:0007669"/>
    <property type="project" value="UniProtKB-UniRule"/>
</dbReference>
<dbReference type="STRING" id="1051890.A0A3N4M3F1"/>
<accession>A0A3N4M3F1</accession>
<keyword evidence="2 4" id="KW-0396">Initiation factor</keyword>
<organism evidence="6 7">
    <name type="scientific">Terfezia boudieri ATCC MYA-4762</name>
    <dbReference type="NCBI Taxonomy" id="1051890"/>
    <lineage>
        <taxon>Eukaryota</taxon>
        <taxon>Fungi</taxon>
        <taxon>Dikarya</taxon>
        <taxon>Ascomycota</taxon>
        <taxon>Pezizomycotina</taxon>
        <taxon>Pezizomycetes</taxon>
        <taxon>Pezizales</taxon>
        <taxon>Pezizaceae</taxon>
        <taxon>Terfezia</taxon>
    </lineage>
</organism>
<gene>
    <name evidence="6" type="ORF">L211DRAFT_818041</name>
</gene>
<proteinExistence type="inferred from homology"/>
<dbReference type="InterPro" id="IPR027524">
    <property type="entry name" value="eIF3h"/>
</dbReference>
<evidence type="ECO:0000313" key="7">
    <source>
        <dbReference type="Proteomes" id="UP000267821"/>
    </source>
</evidence>
<dbReference type="PANTHER" id="PTHR10410">
    <property type="entry name" value="EUKARYOTIC TRANSLATION INITIATION FACTOR 3 -RELATED"/>
    <property type="match status" value="1"/>
</dbReference>
<dbReference type="GO" id="GO:0003743">
    <property type="term" value="F:translation initiation factor activity"/>
    <property type="evidence" value="ECO:0007669"/>
    <property type="project" value="UniProtKB-UniRule"/>
</dbReference>
<keyword evidence="1 4" id="KW-0963">Cytoplasm</keyword>
<dbReference type="InterPro" id="IPR000555">
    <property type="entry name" value="JAMM/MPN+_dom"/>
</dbReference>
<evidence type="ECO:0000256" key="3">
    <source>
        <dbReference type="ARBA" id="ARBA00022917"/>
    </source>
</evidence>
<dbReference type="CDD" id="cd08065">
    <property type="entry name" value="MPN_eIF3h"/>
    <property type="match status" value="1"/>
</dbReference>
<comment type="function">
    <text evidence="4">Component of the eukaryotic translation initiation factor 3 (eIF-3) complex, which is involved in protein synthesis of a specialized repertoire of mRNAs and, together with other initiation factors, stimulates binding of mRNA and methionyl-tRNAi to the 40S ribosome. The eIF-3 complex specifically targets and initiates translation of a subset of mRNAs involved in cell proliferation.</text>
</comment>
<dbReference type="Pfam" id="PF19445">
    <property type="entry name" value="eIF3h_C"/>
    <property type="match status" value="2"/>
</dbReference>
<dbReference type="GO" id="GO:0033290">
    <property type="term" value="C:eukaryotic 48S preinitiation complex"/>
    <property type="evidence" value="ECO:0007669"/>
    <property type="project" value="UniProtKB-UniRule"/>
</dbReference>
<comment type="similarity">
    <text evidence="4">Belongs to the eIF-3 subunit H family.</text>
</comment>
<dbReference type="InterPro" id="IPR037518">
    <property type="entry name" value="MPN"/>
</dbReference>
<dbReference type="FunFam" id="3.40.140.10:FF:000052">
    <property type="entry name" value="Eukaryotic translation initiation factor 3 subunit H"/>
    <property type="match status" value="1"/>
</dbReference>
<keyword evidence="7" id="KW-1185">Reference proteome</keyword>
<comment type="subunit">
    <text evidence="4">Component of the eukaryotic translation initiation factor 3 (eIF-3) complex.</text>
</comment>
<dbReference type="GO" id="GO:0008237">
    <property type="term" value="F:metallopeptidase activity"/>
    <property type="evidence" value="ECO:0007669"/>
    <property type="project" value="InterPro"/>
</dbReference>
<sequence length="369" mass="41356">MANNKTAPPALEAPLVPLKGVRVDALVALKIIKHASGAFPSIVTGQLLGMEVEGVIEITHSFPFPAVEQTPTNDFGDNNASNTAILAPRSKSNAWYQSEMMKCLREINVDSNVMGWYQSTNLGNFVTKELVENQYYYQSSTQLNERTVALVYDAARSTQGALSIRSFRLTPQLMNAMKDGKFTTESLQKYSLTYKELFQELPVTIHNSHLVNSLLHQLSSSPSTLPSFTSSLRQSTLPPPLFPNYDSLDLSIDPFLEKNCDLLLDSIETHYTELNNAQYYQRQLAREHAKITAWQQKRKAENISRAALKQPPLPEDEWQKLFKLPQEPSRLEALLNSRQIEQYAKQVDGFTAAVTAKMFAVNGGLAKIE</sequence>
<dbReference type="SMART" id="SM00232">
    <property type="entry name" value="JAB_MPN"/>
    <property type="match status" value="1"/>
</dbReference>
<protein>
    <recommendedName>
        <fullName evidence="4">Eukaryotic translation initiation factor 3 subunit H</fullName>
        <shortName evidence="4">eIF3h</shortName>
    </recommendedName>
</protein>
<dbReference type="OrthoDB" id="10265695at2759"/>
<dbReference type="Pfam" id="PF01398">
    <property type="entry name" value="JAB"/>
    <property type="match status" value="1"/>
</dbReference>
<dbReference type="GO" id="GO:0016282">
    <property type="term" value="C:eukaryotic 43S preinitiation complex"/>
    <property type="evidence" value="ECO:0007669"/>
    <property type="project" value="UniProtKB-UniRule"/>
</dbReference>
<dbReference type="Gene3D" id="3.40.140.10">
    <property type="entry name" value="Cytidine Deaminase, domain 2"/>
    <property type="match status" value="1"/>
</dbReference>
<dbReference type="EMBL" id="ML121529">
    <property type="protein sequence ID" value="RPB28409.1"/>
    <property type="molecule type" value="Genomic_DNA"/>
</dbReference>
<feature type="domain" description="MPN" evidence="5">
    <location>
        <begin position="21"/>
        <end position="173"/>
    </location>
</feature>
<comment type="subcellular location">
    <subcellularLocation>
        <location evidence="4">Cytoplasm</location>
    </subcellularLocation>
</comment>
<dbReference type="Proteomes" id="UP000267821">
    <property type="component" value="Unassembled WGS sequence"/>
</dbReference>
<keyword evidence="3 4" id="KW-0648">Protein biosynthesis</keyword>
<dbReference type="InParanoid" id="A0A3N4M3F1"/>
<evidence type="ECO:0000259" key="5">
    <source>
        <dbReference type="PROSITE" id="PS50249"/>
    </source>
</evidence>
<dbReference type="InterPro" id="IPR045810">
    <property type="entry name" value="eIF3h_C"/>
</dbReference>
<evidence type="ECO:0000313" key="6">
    <source>
        <dbReference type="EMBL" id="RPB28409.1"/>
    </source>
</evidence>
<reference evidence="6 7" key="1">
    <citation type="journal article" date="2018" name="Nat. Ecol. Evol.">
        <title>Pezizomycetes genomes reveal the molecular basis of ectomycorrhizal truffle lifestyle.</title>
        <authorList>
            <person name="Murat C."/>
            <person name="Payen T."/>
            <person name="Noel B."/>
            <person name="Kuo A."/>
            <person name="Morin E."/>
            <person name="Chen J."/>
            <person name="Kohler A."/>
            <person name="Krizsan K."/>
            <person name="Balestrini R."/>
            <person name="Da Silva C."/>
            <person name="Montanini B."/>
            <person name="Hainaut M."/>
            <person name="Levati E."/>
            <person name="Barry K.W."/>
            <person name="Belfiori B."/>
            <person name="Cichocki N."/>
            <person name="Clum A."/>
            <person name="Dockter R.B."/>
            <person name="Fauchery L."/>
            <person name="Guy J."/>
            <person name="Iotti M."/>
            <person name="Le Tacon F."/>
            <person name="Lindquist E.A."/>
            <person name="Lipzen A."/>
            <person name="Malagnac F."/>
            <person name="Mello A."/>
            <person name="Molinier V."/>
            <person name="Miyauchi S."/>
            <person name="Poulain J."/>
            <person name="Riccioni C."/>
            <person name="Rubini A."/>
            <person name="Sitrit Y."/>
            <person name="Splivallo R."/>
            <person name="Traeger S."/>
            <person name="Wang M."/>
            <person name="Zifcakova L."/>
            <person name="Wipf D."/>
            <person name="Zambonelli A."/>
            <person name="Paolocci F."/>
            <person name="Nowrousian M."/>
            <person name="Ottonello S."/>
            <person name="Baldrian P."/>
            <person name="Spatafora J.W."/>
            <person name="Henrissat B."/>
            <person name="Nagy L.G."/>
            <person name="Aury J.M."/>
            <person name="Wincker P."/>
            <person name="Grigoriev I.V."/>
            <person name="Bonfante P."/>
            <person name="Martin F.M."/>
        </authorList>
    </citation>
    <scope>NUCLEOTIDE SEQUENCE [LARGE SCALE GENOMIC DNA]</scope>
    <source>
        <strain evidence="6 7">ATCC MYA-4762</strain>
    </source>
</reference>
<dbReference type="GO" id="GO:0005852">
    <property type="term" value="C:eukaryotic translation initiation factor 3 complex"/>
    <property type="evidence" value="ECO:0007669"/>
    <property type="project" value="UniProtKB-UniRule"/>
</dbReference>
<dbReference type="HAMAP" id="MF_03007">
    <property type="entry name" value="eIF3h"/>
    <property type="match status" value="1"/>
</dbReference>
<evidence type="ECO:0000256" key="4">
    <source>
        <dbReference type="HAMAP-Rule" id="MF_03007"/>
    </source>
</evidence>
<evidence type="ECO:0000256" key="2">
    <source>
        <dbReference type="ARBA" id="ARBA00022540"/>
    </source>
</evidence>